<dbReference type="InterPro" id="IPR000847">
    <property type="entry name" value="LysR_HTH_N"/>
</dbReference>
<keyword evidence="7" id="KW-1185">Reference proteome</keyword>
<dbReference type="EMBL" id="JAQQFR010000008">
    <property type="protein sequence ID" value="MFL9879485.1"/>
    <property type="molecule type" value="Genomic_DNA"/>
</dbReference>
<dbReference type="CDD" id="cd08435">
    <property type="entry name" value="PBP2_GbpR"/>
    <property type="match status" value="1"/>
</dbReference>
<dbReference type="InterPro" id="IPR036390">
    <property type="entry name" value="WH_DNA-bd_sf"/>
</dbReference>
<dbReference type="PANTHER" id="PTHR30419">
    <property type="entry name" value="HTH-TYPE TRANSCRIPTIONAL REGULATOR YBHD"/>
    <property type="match status" value="1"/>
</dbReference>
<dbReference type="Proteomes" id="UP001629214">
    <property type="component" value="Unassembled WGS sequence"/>
</dbReference>
<dbReference type="InterPro" id="IPR005119">
    <property type="entry name" value="LysR_subst-bd"/>
</dbReference>
<gene>
    <name evidence="6" type="ORF">PQR63_13895</name>
</gene>
<organism evidence="6 7">
    <name type="scientific">Herbaspirillum rhizosphaerae</name>
    <dbReference type="NCBI Taxonomy" id="346179"/>
    <lineage>
        <taxon>Bacteria</taxon>
        <taxon>Pseudomonadati</taxon>
        <taxon>Pseudomonadota</taxon>
        <taxon>Betaproteobacteria</taxon>
        <taxon>Burkholderiales</taxon>
        <taxon>Oxalobacteraceae</taxon>
        <taxon>Herbaspirillum</taxon>
    </lineage>
</organism>
<proteinExistence type="inferred from homology"/>
<comment type="caution">
    <text evidence="6">The sequence shown here is derived from an EMBL/GenBank/DDBJ whole genome shotgun (WGS) entry which is preliminary data.</text>
</comment>
<evidence type="ECO:0000313" key="6">
    <source>
        <dbReference type="EMBL" id="MFL9879485.1"/>
    </source>
</evidence>
<dbReference type="Pfam" id="PF00126">
    <property type="entry name" value="HTH_1"/>
    <property type="match status" value="2"/>
</dbReference>
<dbReference type="InterPro" id="IPR036388">
    <property type="entry name" value="WH-like_DNA-bd_sf"/>
</dbReference>
<evidence type="ECO:0000256" key="1">
    <source>
        <dbReference type="ARBA" id="ARBA00009437"/>
    </source>
</evidence>
<evidence type="ECO:0000313" key="7">
    <source>
        <dbReference type="Proteomes" id="UP001629214"/>
    </source>
</evidence>
<feature type="domain" description="HTH lysR-type" evidence="5">
    <location>
        <begin position="5"/>
        <end position="62"/>
    </location>
</feature>
<protein>
    <submittedName>
        <fullName evidence="6">LysR family transcriptional regulator</fullName>
    </submittedName>
</protein>
<accession>A0ABW8ZAE1</accession>
<evidence type="ECO:0000259" key="5">
    <source>
        <dbReference type="PROSITE" id="PS50931"/>
    </source>
</evidence>
<keyword evidence="2" id="KW-0805">Transcription regulation</keyword>
<dbReference type="SUPFAM" id="SSF53850">
    <property type="entry name" value="Periplasmic binding protein-like II"/>
    <property type="match status" value="1"/>
</dbReference>
<dbReference type="RefSeq" id="WP_408168488.1">
    <property type="nucleotide sequence ID" value="NZ_JAQQFR010000008.1"/>
</dbReference>
<dbReference type="SUPFAM" id="SSF46785">
    <property type="entry name" value="Winged helix' DNA-binding domain"/>
    <property type="match status" value="2"/>
</dbReference>
<comment type="similarity">
    <text evidence="1">Belongs to the LysR transcriptional regulatory family.</text>
</comment>
<sequence length="414" mass="45342">MTSTVSLRHLRAFITVAELGSVTRAADALYRAQSAITRSVHELETVIGESLFERKSSGMLLTVFGNTLLFRARRAAQEFELARDEIYSKIKTPAGSMKTSILSMLFNERRLQIFVKLAESHHMPTVANALGITQPAVSASISDLETSLGATLFQRTPKGMLLTEAGALLLFRAKRALAELRHAEADISALKGTTQGRVVVGALPLSRTTILPRAIASVIAAHPQLRITTIEGPFDSLAARLRAGDIDFILGALRPPEYANDLHGEPLLEDKMSVIVRRGHPLTQKSKVTLDDMMRAQWILSSKGTPARALFESSMSRKDMPAPTEVVETSDLAILRGLLLHSDMVTAISAQQLEYEIHSNALQVLDFDLPRTSRTIGITQREESHPSPGAVVLMDAIREVATQMERRAANSGHW</sequence>
<dbReference type="Pfam" id="PF03466">
    <property type="entry name" value="LysR_substrate"/>
    <property type="match status" value="1"/>
</dbReference>
<dbReference type="InterPro" id="IPR037405">
    <property type="entry name" value="GbpR_PBP2"/>
</dbReference>
<dbReference type="InterPro" id="IPR050950">
    <property type="entry name" value="HTH-type_LysR_regulators"/>
</dbReference>
<name>A0ABW8ZAE1_9BURK</name>
<dbReference type="Gene3D" id="1.10.10.10">
    <property type="entry name" value="Winged helix-like DNA-binding domain superfamily/Winged helix DNA-binding domain"/>
    <property type="match status" value="2"/>
</dbReference>
<reference evidence="6 7" key="1">
    <citation type="journal article" date="2024" name="Chem. Sci.">
        <title>Discovery of megapolipeptins by genome mining of a Burkholderiales bacteria collection.</title>
        <authorList>
            <person name="Paulo B.S."/>
            <person name="Recchia M.J.J."/>
            <person name="Lee S."/>
            <person name="Fergusson C.H."/>
            <person name="Romanowski S.B."/>
            <person name="Hernandez A."/>
            <person name="Krull N."/>
            <person name="Liu D.Y."/>
            <person name="Cavanagh H."/>
            <person name="Bos A."/>
            <person name="Gray C.A."/>
            <person name="Murphy B.T."/>
            <person name="Linington R.G."/>
            <person name="Eustaquio A.S."/>
        </authorList>
    </citation>
    <scope>NUCLEOTIDE SEQUENCE [LARGE SCALE GENOMIC DNA]</scope>
    <source>
        <strain evidence="6 7">RL21-008-BIB-B</strain>
    </source>
</reference>
<dbReference type="Gene3D" id="3.40.190.10">
    <property type="entry name" value="Periplasmic binding protein-like II"/>
    <property type="match status" value="2"/>
</dbReference>
<evidence type="ECO:0000256" key="3">
    <source>
        <dbReference type="ARBA" id="ARBA00023125"/>
    </source>
</evidence>
<evidence type="ECO:0000256" key="4">
    <source>
        <dbReference type="ARBA" id="ARBA00023163"/>
    </source>
</evidence>
<keyword evidence="3" id="KW-0238">DNA-binding</keyword>
<evidence type="ECO:0000256" key="2">
    <source>
        <dbReference type="ARBA" id="ARBA00023015"/>
    </source>
</evidence>
<feature type="domain" description="HTH lysR-type" evidence="5">
    <location>
        <begin position="106"/>
        <end position="163"/>
    </location>
</feature>
<dbReference type="PANTHER" id="PTHR30419:SF14">
    <property type="entry name" value="LYSR FAMILY TRANSCRIPTIONAL REGULATOR"/>
    <property type="match status" value="1"/>
</dbReference>
<keyword evidence="4" id="KW-0804">Transcription</keyword>
<dbReference type="PROSITE" id="PS50931">
    <property type="entry name" value="HTH_LYSR"/>
    <property type="match status" value="2"/>
</dbReference>
<dbReference type="PRINTS" id="PR00039">
    <property type="entry name" value="HTHLYSR"/>
</dbReference>